<name>W9XNU9_9EURO</name>
<dbReference type="InterPro" id="IPR029044">
    <property type="entry name" value="Nucleotide-diphossugar_trans"/>
</dbReference>
<keyword evidence="4" id="KW-0812">Transmembrane</keyword>
<evidence type="ECO:0000256" key="2">
    <source>
        <dbReference type="ARBA" id="ARBA00022676"/>
    </source>
</evidence>
<evidence type="ECO:0000313" key="6">
    <source>
        <dbReference type="Proteomes" id="UP000019478"/>
    </source>
</evidence>
<dbReference type="AlphaFoldDB" id="W9XNU9"/>
<protein>
    <recommendedName>
        <fullName evidence="7">Galactosyl transferase GMA12/MNN10 family protein</fullName>
    </recommendedName>
</protein>
<keyword evidence="4" id="KW-0472">Membrane</keyword>
<evidence type="ECO:0000313" key="5">
    <source>
        <dbReference type="EMBL" id="EXJ82227.1"/>
    </source>
</evidence>
<dbReference type="GO" id="GO:0006487">
    <property type="term" value="P:protein N-linked glycosylation"/>
    <property type="evidence" value="ECO:0007669"/>
    <property type="project" value="TreeGrafter"/>
</dbReference>
<gene>
    <name evidence="5" type="ORF">A1O3_06040</name>
</gene>
<dbReference type="InterPro" id="IPR008630">
    <property type="entry name" value="Glyco_trans_34"/>
</dbReference>
<evidence type="ECO:0000256" key="3">
    <source>
        <dbReference type="ARBA" id="ARBA00022679"/>
    </source>
</evidence>
<dbReference type="Proteomes" id="UP000019478">
    <property type="component" value="Unassembled WGS sequence"/>
</dbReference>
<sequence length="368" mass="42681">MAPKDWTSTVGRRPSYRLWGLLALAFILIFFITPVDKLRSLRPESLKELENYSYKLPEALHPQDSVGDADQARIGLVSMAYGNDTAVYDRAIESHARHAARHKYPLFVLRREVAEGYWSKTLYLISLLIQELAKPESTRLEWLMWFDADSVVLNREIPLEVFVPDKSDAAFDNTNVVSAHDQWGMNTGIFFTRVHPRSVAILTKAFGYPTWRPEEDLQHAYDQRALDLTICSAEFQRNVLWVPRPFFNARHEEVVPGTMFVHFYSDTKRPEHMQEWLEKGETGRDADMQIPYNESYYPAQVDQFWSTARECRSLVQLGQDSIKSVQDQTLRKVLQENLARLESACIWKTEDVANLKVIIDEVKLATHW</sequence>
<comment type="caution">
    <text evidence="5">The sequence shown here is derived from an EMBL/GenBank/DDBJ whole genome shotgun (WGS) entry which is preliminary data.</text>
</comment>
<dbReference type="STRING" id="1182542.W9XNU9"/>
<dbReference type="GO" id="GO:0000139">
    <property type="term" value="C:Golgi membrane"/>
    <property type="evidence" value="ECO:0007669"/>
    <property type="project" value="TreeGrafter"/>
</dbReference>
<keyword evidence="2" id="KW-0328">Glycosyltransferase</keyword>
<comment type="similarity">
    <text evidence="1">Belongs to the glycosyltransferase 34 family.</text>
</comment>
<keyword evidence="3" id="KW-0808">Transferase</keyword>
<dbReference type="Gene3D" id="3.90.550.10">
    <property type="entry name" value="Spore Coat Polysaccharide Biosynthesis Protein SpsA, Chain A"/>
    <property type="match status" value="1"/>
</dbReference>
<dbReference type="RefSeq" id="XP_007734350.1">
    <property type="nucleotide sequence ID" value="XM_007736160.1"/>
</dbReference>
<dbReference type="OrthoDB" id="407658at2759"/>
<evidence type="ECO:0008006" key="7">
    <source>
        <dbReference type="Google" id="ProtNLM"/>
    </source>
</evidence>
<dbReference type="PANTHER" id="PTHR31306:SF8">
    <property type="entry name" value="GLYCOSYLTRANSFERASE FAMILY 34 PROTEIN"/>
    <property type="match status" value="1"/>
</dbReference>
<dbReference type="eggNOG" id="ENOG502SDCI">
    <property type="taxonomic scope" value="Eukaryota"/>
</dbReference>
<reference evidence="5 6" key="1">
    <citation type="submission" date="2013-03" db="EMBL/GenBank/DDBJ databases">
        <title>The Genome Sequence of Capronia epimyces CBS 606.96.</title>
        <authorList>
            <consortium name="The Broad Institute Genomics Platform"/>
            <person name="Cuomo C."/>
            <person name="de Hoog S."/>
            <person name="Gorbushina A."/>
            <person name="Walker B."/>
            <person name="Young S.K."/>
            <person name="Zeng Q."/>
            <person name="Gargeya S."/>
            <person name="Fitzgerald M."/>
            <person name="Haas B."/>
            <person name="Abouelleil A."/>
            <person name="Allen A.W."/>
            <person name="Alvarado L."/>
            <person name="Arachchi H.M."/>
            <person name="Berlin A.M."/>
            <person name="Chapman S.B."/>
            <person name="Gainer-Dewar J."/>
            <person name="Goldberg J."/>
            <person name="Griggs A."/>
            <person name="Gujja S."/>
            <person name="Hansen M."/>
            <person name="Howarth C."/>
            <person name="Imamovic A."/>
            <person name="Ireland A."/>
            <person name="Larimer J."/>
            <person name="McCowan C."/>
            <person name="Murphy C."/>
            <person name="Pearson M."/>
            <person name="Poon T.W."/>
            <person name="Priest M."/>
            <person name="Roberts A."/>
            <person name="Saif S."/>
            <person name="Shea T."/>
            <person name="Sisk P."/>
            <person name="Sykes S."/>
            <person name="Wortman J."/>
            <person name="Nusbaum C."/>
            <person name="Birren B."/>
        </authorList>
    </citation>
    <scope>NUCLEOTIDE SEQUENCE [LARGE SCALE GENOMIC DNA]</scope>
    <source>
        <strain evidence="5 6">CBS 606.96</strain>
    </source>
</reference>
<dbReference type="HOGENOM" id="CLU_039079_1_0_1"/>
<keyword evidence="4" id="KW-1133">Transmembrane helix</keyword>
<dbReference type="PANTHER" id="PTHR31306">
    <property type="entry name" value="ALPHA-1,6-MANNOSYLTRANSFERASE MNN11-RELATED"/>
    <property type="match status" value="1"/>
</dbReference>
<keyword evidence="6" id="KW-1185">Reference proteome</keyword>
<organism evidence="5 6">
    <name type="scientific">Capronia epimyces CBS 606.96</name>
    <dbReference type="NCBI Taxonomy" id="1182542"/>
    <lineage>
        <taxon>Eukaryota</taxon>
        <taxon>Fungi</taxon>
        <taxon>Dikarya</taxon>
        <taxon>Ascomycota</taxon>
        <taxon>Pezizomycotina</taxon>
        <taxon>Eurotiomycetes</taxon>
        <taxon>Chaetothyriomycetidae</taxon>
        <taxon>Chaetothyriales</taxon>
        <taxon>Herpotrichiellaceae</taxon>
        <taxon>Capronia</taxon>
    </lineage>
</organism>
<evidence type="ECO:0000256" key="1">
    <source>
        <dbReference type="ARBA" id="ARBA00005664"/>
    </source>
</evidence>
<dbReference type="EMBL" id="AMGY01000005">
    <property type="protein sequence ID" value="EXJ82227.1"/>
    <property type="molecule type" value="Genomic_DNA"/>
</dbReference>
<proteinExistence type="inferred from homology"/>
<feature type="transmembrane region" description="Helical" evidence="4">
    <location>
        <begin position="16"/>
        <end position="35"/>
    </location>
</feature>
<dbReference type="GO" id="GO:0016757">
    <property type="term" value="F:glycosyltransferase activity"/>
    <property type="evidence" value="ECO:0007669"/>
    <property type="project" value="UniProtKB-KW"/>
</dbReference>
<accession>W9XNU9</accession>
<evidence type="ECO:0000256" key="4">
    <source>
        <dbReference type="SAM" id="Phobius"/>
    </source>
</evidence>
<dbReference type="GeneID" id="19170150"/>